<dbReference type="SUPFAM" id="SSF51735">
    <property type="entry name" value="NAD(P)-binding Rossmann-fold domains"/>
    <property type="match status" value="1"/>
</dbReference>
<dbReference type="Proteomes" id="UP000249557">
    <property type="component" value="Unassembled WGS sequence"/>
</dbReference>
<gene>
    <name evidence="3" type="ORF">DI626_05110</name>
</gene>
<name>A0A2W5BV31_9BACT</name>
<accession>A0A2W5BV31</accession>
<evidence type="ECO:0000259" key="2">
    <source>
        <dbReference type="Pfam" id="PF01370"/>
    </source>
</evidence>
<dbReference type="PANTHER" id="PTHR43574">
    <property type="entry name" value="EPIMERASE-RELATED"/>
    <property type="match status" value="1"/>
</dbReference>
<evidence type="ECO:0000256" key="1">
    <source>
        <dbReference type="ARBA" id="ARBA00023027"/>
    </source>
</evidence>
<dbReference type="InterPro" id="IPR036291">
    <property type="entry name" value="NAD(P)-bd_dom_sf"/>
</dbReference>
<evidence type="ECO:0000313" key="4">
    <source>
        <dbReference type="Proteomes" id="UP000249557"/>
    </source>
</evidence>
<dbReference type="CDD" id="cd05266">
    <property type="entry name" value="SDR_a4"/>
    <property type="match status" value="1"/>
</dbReference>
<dbReference type="AlphaFoldDB" id="A0A2W5BV31"/>
<dbReference type="Gene3D" id="3.40.50.720">
    <property type="entry name" value="NAD(P)-binding Rossmann-like Domain"/>
    <property type="match status" value="1"/>
</dbReference>
<dbReference type="Pfam" id="PF01370">
    <property type="entry name" value="Epimerase"/>
    <property type="match status" value="1"/>
</dbReference>
<protein>
    <submittedName>
        <fullName evidence="3">NAD(P)-dependent oxidoreductase</fullName>
    </submittedName>
</protein>
<reference evidence="3 4" key="1">
    <citation type="submission" date="2017-08" db="EMBL/GenBank/DDBJ databases">
        <title>Infants hospitalized years apart are colonized by the same room-sourced microbial strains.</title>
        <authorList>
            <person name="Brooks B."/>
            <person name="Olm M.R."/>
            <person name="Firek B.A."/>
            <person name="Baker R."/>
            <person name="Thomas B.C."/>
            <person name="Morowitz M.J."/>
            <person name="Banfield J.F."/>
        </authorList>
    </citation>
    <scope>NUCLEOTIDE SEQUENCE [LARGE SCALE GENOMIC DNA]</scope>
    <source>
        <strain evidence="3">S2_018_000_R2_104</strain>
    </source>
</reference>
<organism evidence="3 4">
    <name type="scientific">Micavibrio aeruginosavorus</name>
    <dbReference type="NCBI Taxonomy" id="349221"/>
    <lineage>
        <taxon>Bacteria</taxon>
        <taxon>Pseudomonadati</taxon>
        <taxon>Bdellovibrionota</taxon>
        <taxon>Bdellovibrionia</taxon>
        <taxon>Bdellovibrionales</taxon>
        <taxon>Pseudobdellovibrionaceae</taxon>
        <taxon>Micavibrio</taxon>
    </lineage>
</organism>
<keyword evidence="1" id="KW-0520">NAD</keyword>
<feature type="domain" description="NAD-dependent epimerase/dehydratase" evidence="2">
    <location>
        <begin position="106"/>
        <end position="216"/>
    </location>
</feature>
<feature type="non-terminal residue" evidence="3">
    <location>
        <position position="276"/>
    </location>
</feature>
<proteinExistence type="predicted"/>
<dbReference type="EMBL" id="QFNK01000081">
    <property type="protein sequence ID" value="PZO86965.1"/>
    <property type="molecule type" value="Genomic_DNA"/>
</dbReference>
<sequence>MVQGQKKLFCFGYGYTCDYLAHELLSRGGWSVAGTTRDPEKRDFLKERGIKTYLFDYERPLGAPEFVLEGTTHLLISTPPNDEGDPTFAQHAQDILNIPTLEWVGYLSTTGVYGDRDGGIVDENSEIRPNTKRGSRRVRAEREWYSLLQHYNLPLHVFRLAGIYGPGRSALDSVRGGVARRINKPGQVFNRIHVEDIVQVLIASMEKHNPGAAYNLSDDDPVPSHEVILYACQLLGIEPPPLIPYNEADMAPIARSFYNDNKRVANHRIKNELGIK</sequence>
<comment type="caution">
    <text evidence="3">The sequence shown here is derived from an EMBL/GenBank/DDBJ whole genome shotgun (WGS) entry which is preliminary data.</text>
</comment>
<evidence type="ECO:0000313" key="3">
    <source>
        <dbReference type="EMBL" id="PZO86965.1"/>
    </source>
</evidence>
<dbReference type="InterPro" id="IPR001509">
    <property type="entry name" value="Epimerase_deHydtase"/>
</dbReference>